<dbReference type="Pfam" id="PF23240">
    <property type="entry name" value="HAT_PRP39_N"/>
    <property type="match status" value="1"/>
</dbReference>
<dbReference type="GO" id="GO:0034388">
    <property type="term" value="C:Pwp2p-containing subcomplex of 90S preribosome"/>
    <property type="evidence" value="ECO:0007669"/>
    <property type="project" value="TreeGrafter"/>
</dbReference>
<evidence type="ECO:0000313" key="8">
    <source>
        <dbReference type="EMBL" id="CCE80913.1"/>
    </source>
</evidence>
<organism evidence="8 9">
    <name type="scientific">Pichia sorbitophila (strain ATCC MYA-4447 / BCRC 22081 / CBS 7064 / NBRC 10061 / NRRL Y-12695)</name>
    <name type="common">Hybrid yeast</name>
    <dbReference type="NCBI Taxonomy" id="559304"/>
    <lineage>
        <taxon>Eukaryota</taxon>
        <taxon>Fungi</taxon>
        <taxon>Dikarya</taxon>
        <taxon>Ascomycota</taxon>
        <taxon>Saccharomycotina</taxon>
        <taxon>Pichiomycetes</taxon>
        <taxon>Debaryomycetaceae</taxon>
        <taxon>Millerozyma</taxon>
    </lineage>
</organism>
<dbReference type="AlphaFoldDB" id="G8YHL1"/>
<dbReference type="InterPro" id="IPR011990">
    <property type="entry name" value="TPR-like_helical_dom_sf"/>
</dbReference>
<dbReference type="STRING" id="559304.G8YHL1"/>
<reference evidence="9" key="2">
    <citation type="journal article" date="2012" name="G3 (Bethesda)">
        <title>Pichia sorbitophila, an interspecies yeast hybrid reveals early steps of genome resolution following polyploidization.</title>
        <authorList>
            <person name="Leh Louis V."/>
            <person name="Despons L."/>
            <person name="Friedrich A."/>
            <person name="Martin T."/>
            <person name="Durrens P."/>
            <person name="Casaregola S."/>
            <person name="Neuveglise C."/>
            <person name="Fairhead C."/>
            <person name="Marck C."/>
            <person name="Cruz J.A."/>
            <person name="Straub M.L."/>
            <person name="Kugler V."/>
            <person name="Sacerdot C."/>
            <person name="Uzunov Z."/>
            <person name="Thierry A."/>
            <person name="Weiss S."/>
            <person name="Bleykasten C."/>
            <person name="De Montigny J."/>
            <person name="Jacques N."/>
            <person name="Jung P."/>
            <person name="Lemaire M."/>
            <person name="Mallet S."/>
            <person name="Morel G."/>
            <person name="Richard G.F."/>
            <person name="Sarkar A."/>
            <person name="Savel G."/>
            <person name="Schacherer J."/>
            <person name="Seret M.L."/>
            <person name="Talla E."/>
            <person name="Samson G."/>
            <person name="Jubin C."/>
            <person name="Poulain J."/>
            <person name="Vacherie B."/>
            <person name="Barbe V."/>
            <person name="Pelletier E."/>
            <person name="Sherman D.J."/>
            <person name="Westhof E."/>
            <person name="Weissenbach J."/>
            <person name="Baret P.V."/>
            <person name="Wincker P."/>
            <person name="Gaillardin C."/>
            <person name="Dujon B."/>
            <person name="Souciet J.L."/>
        </authorList>
    </citation>
    <scope>NUCLEOTIDE SEQUENCE [LARGE SCALE GENOMIC DNA]</scope>
    <source>
        <strain evidence="9">ATCC MYA-4447 / BCRC 22081 / CBS 7064 / NBRC 10061 / NRRL Y-12695</strain>
    </source>
</reference>
<dbReference type="PANTHER" id="PTHR23271:SF1">
    <property type="entry name" value="U3 SMALL NUCLEOLAR RNA-ASSOCIATED PROTEIN 6 HOMOLOG"/>
    <property type="match status" value="1"/>
</dbReference>
<evidence type="ECO:0000256" key="3">
    <source>
        <dbReference type="ARBA" id="ARBA00022552"/>
    </source>
</evidence>
<keyword evidence="4" id="KW-0677">Repeat</keyword>
<evidence type="ECO:0000313" key="9">
    <source>
        <dbReference type="Proteomes" id="UP000005222"/>
    </source>
</evidence>
<gene>
    <name evidence="8" type="primary">Piso0_003248</name>
    <name evidence="7" type="ORF">GNLVRS01_PISO0G08146g</name>
    <name evidence="8" type="ORF">GNLVRS01_PISO0H08147g</name>
</gene>
<accession>G8YHL1</accession>
<dbReference type="FunCoup" id="G8YHL1">
    <property type="interactions" value="533"/>
</dbReference>
<dbReference type="InterPro" id="IPR055347">
    <property type="entry name" value="UTP6_N"/>
</dbReference>
<name>G8YHL1_PICSO</name>
<dbReference type="SMART" id="SM00386">
    <property type="entry name" value="HAT"/>
    <property type="match status" value="3"/>
</dbReference>
<evidence type="ECO:0000259" key="6">
    <source>
        <dbReference type="Pfam" id="PF08640"/>
    </source>
</evidence>
<evidence type="ECO:0000256" key="2">
    <source>
        <dbReference type="ARBA" id="ARBA00010734"/>
    </source>
</evidence>
<dbReference type="PANTHER" id="PTHR23271">
    <property type="entry name" value="HEPATOCELLULAR CARCINOMA-ASSOCIATED ANTIGEN 66"/>
    <property type="match status" value="1"/>
</dbReference>
<dbReference type="GO" id="GO:0000462">
    <property type="term" value="P:maturation of SSU-rRNA from tricistronic rRNA transcript (SSU-rRNA, 5.8S rRNA, LSU-rRNA)"/>
    <property type="evidence" value="ECO:0007669"/>
    <property type="project" value="InterPro"/>
</dbReference>
<sequence>MAEKIRYYLEQSVPELEDLKRKGLFDKNEITMIMRRRTDFEHRIQGRGCKSRDFLKYSEFESNVDKLRKKRFRRLAKVGLIDTKPSLSDWAGTRRVLFIFERATRRFPGDMEIWSNYLKFAKGYGAIKVVYKVYSRLLQLQPRNIDAWLSAAKYEFETNANSKGARQLFQKGLRLNPDSFPLWLAYAQFELTYISKLLARRKVLGLLNEKDQKKDILDQEKKLQKQKDSSKIDKDFDDDVIELPGDEEIKDELKHLPEADINMLGNPETNPALRGDIALTIFDLSVPNVLKTTYGTLGEERKTEKAFGMVESFLQLFDQFEDLNRDHLYLHVLNYVQTNYPNDIRTVLIDITLPLRTVSPNAEGFSGELQLSVNKFFAYRTKIFDDRKSLLTNKFVEYLNERFIQNVNDKPSERTTEILKAIIKKCQAA</sequence>
<dbReference type="Pfam" id="PF08640">
    <property type="entry name" value="U3_assoc_6"/>
    <property type="match status" value="1"/>
</dbReference>
<dbReference type="GO" id="GO:0032040">
    <property type="term" value="C:small-subunit processome"/>
    <property type="evidence" value="ECO:0007669"/>
    <property type="project" value="TreeGrafter"/>
</dbReference>
<dbReference type="EMBL" id="FO082053">
    <property type="protein sequence ID" value="CCE80148.1"/>
    <property type="molecule type" value="Genomic_DNA"/>
</dbReference>
<dbReference type="eggNOG" id="KOG2396">
    <property type="taxonomic scope" value="Eukaryota"/>
</dbReference>
<dbReference type="OrthoDB" id="28112at2759"/>
<dbReference type="EMBL" id="FO082052">
    <property type="protein sequence ID" value="CCE80913.1"/>
    <property type="molecule type" value="Genomic_DNA"/>
</dbReference>
<dbReference type="HOGENOM" id="CLU_026025_3_0_1"/>
<dbReference type="SUPFAM" id="SSF48452">
    <property type="entry name" value="TPR-like"/>
    <property type="match status" value="1"/>
</dbReference>
<comment type="similarity">
    <text evidence="2">Belongs to the UTP6 family.</text>
</comment>
<dbReference type="InParanoid" id="G8YHL1"/>
<dbReference type="Proteomes" id="UP000005222">
    <property type="component" value="Chromosome G"/>
</dbReference>
<feature type="domain" description="U3 small nucleolar RNA-associated protein 6 N-terminal" evidence="6">
    <location>
        <begin position="9"/>
        <end position="95"/>
    </location>
</feature>
<evidence type="ECO:0000256" key="5">
    <source>
        <dbReference type="ARBA" id="ARBA00023242"/>
    </source>
</evidence>
<proteinExistence type="inferred from homology"/>
<evidence type="ECO:0000256" key="4">
    <source>
        <dbReference type="ARBA" id="ARBA00022737"/>
    </source>
</evidence>
<dbReference type="Gene3D" id="1.25.40.10">
    <property type="entry name" value="Tetratricopeptide repeat domain"/>
    <property type="match status" value="1"/>
</dbReference>
<keyword evidence="3" id="KW-0698">rRNA processing</keyword>
<protein>
    <submittedName>
        <fullName evidence="8">Piso0_003248 protein</fullName>
    </submittedName>
</protein>
<evidence type="ECO:0000313" key="7">
    <source>
        <dbReference type="EMBL" id="CCE80148.1"/>
    </source>
</evidence>
<evidence type="ECO:0000256" key="1">
    <source>
        <dbReference type="ARBA" id="ARBA00004604"/>
    </source>
</evidence>
<dbReference type="InterPro" id="IPR013949">
    <property type="entry name" value="Utp6"/>
</dbReference>
<reference evidence="8" key="1">
    <citation type="submission" date="2011-10" db="EMBL/GenBank/DDBJ databases">
        <authorList>
            <person name="Genoscope - CEA"/>
        </authorList>
    </citation>
    <scope>NUCLEOTIDE SEQUENCE</scope>
</reference>
<dbReference type="GO" id="GO:0030515">
    <property type="term" value="F:snoRNA binding"/>
    <property type="evidence" value="ECO:0007669"/>
    <property type="project" value="InterPro"/>
</dbReference>
<dbReference type="Proteomes" id="UP000005222">
    <property type="component" value="Chromosome H"/>
</dbReference>
<keyword evidence="9" id="KW-1185">Reference proteome</keyword>
<keyword evidence="5" id="KW-0539">Nucleus</keyword>
<dbReference type="InterPro" id="IPR003107">
    <property type="entry name" value="HAT"/>
</dbReference>
<comment type="subcellular location">
    <subcellularLocation>
        <location evidence="1">Nucleus</location>
        <location evidence="1">Nucleolus</location>
    </subcellularLocation>
</comment>